<feature type="region of interest" description="Disordered" evidence="6">
    <location>
        <begin position="1"/>
        <end position="33"/>
    </location>
</feature>
<accession>A0A8K0AGH6</accession>
<reference evidence="7" key="1">
    <citation type="submission" date="2022-01" db="EMBL/GenBank/DDBJ databases">
        <authorList>
            <person name="Braso-Vives M."/>
        </authorList>
    </citation>
    <scope>NUCLEOTIDE SEQUENCE</scope>
</reference>
<comment type="function">
    <text evidence="5">Small GTPase required for proper nuclear import of RNA polymerase II (RNAPII). May act at an RNAP assembly step prior to nuclear import.</text>
</comment>
<dbReference type="PANTHER" id="PTHR21231:SF8">
    <property type="entry name" value="GPN-LOOP GTPASE 1"/>
    <property type="match status" value="1"/>
</dbReference>
<feature type="region of interest" description="Disordered" evidence="6">
    <location>
        <begin position="251"/>
        <end position="305"/>
    </location>
</feature>
<protein>
    <recommendedName>
        <fullName evidence="5">GPN-loop GTPase</fullName>
        <ecNumber evidence="5">3.6.5.-</ecNumber>
    </recommendedName>
</protein>
<dbReference type="GO" id="GO:0005525">
    <property type="term" value="F:GTP binding"/>
    <property type="evidence" value="ECO:0007669"/>
    <property type="project" value="UniProtKB-KW"/>
</dbReference>
<evidence type="ECO:0000256" key="3">
    <source>
        <dbReference type="ARBA" id="ARBA00022801"/>
    </source>
</evidence>
<dbReference type="GO" id="GO:0003924">
    <property type="term" value="F:GTPase activity"/>
    <property type="evidence" value="ECO:0007669"/>
    <property type="project" value="InterPro"/>
</dbReference>
<evidence type="ECO:0000256" key="5">
    <source>
        <dbReference type="RuleBase" id="RU365059"/>
    </source>
</evidence>
<evidence type="ECO:0000256" key="6">
    <source>
        <dbReference type="SAM" id="MobiDB-lite"/>
    </source>
</evidence>
<dbReference type="OrthoDB" id="243313at2759"/>
<comment type="subunit">
    <text evidence="5">Binds to RNA polymerase II.</text>
</comment>
<dbReference type="Proteomes" id="UP000838412">
    <property type="component" value="Chromosome 8"/>
</dbReference>
<dbReference type="GO" id="GO:0005737">
    <property type="term" value="C:cytoplasm"/>
    <property type="evidence" value="ECO:0007669"/>
    <property type="project" value="UniProtKB-SubCell"/>
</dbReference>
<feature type="compositionally biased region" description="Acidic residues" evidence="6">
    <location>
        <begin position="285"/>
        <end position="299"/>
    </location>
</feature>
<proteinExistence type="inferred from homology"/>
<keyword evidence="4 5" id="KW-0342">GTP-binding</keyword>
<dbReference type="InterPro" id="IPR004130">
    <property type="entry name" value="Gpn"/>
</dbReference>
<dbReference type="PANTHER" id="PTHR21231">
    <property type="entry name" value="XPA-BINDING PROTEIN 1-RELATED"/>
    <property type="match status" value="1"/>
</dbReference>
<dbReference type="Pfam" id="PF03029">
    <property type="entry name" value="ATP_bind_1"/>
    <property type="match status" value="1"/>
</dbReference>
<gene>
    <name evidence="7" type="primary">GPN1</name>
    <name evidence="7" type="ORF">BLAG_LOCUS23937</name>
</gene>
<evidence type="ECO:0000256" key="1">
    <source>
        <dbReference type="ARBA" id="ARBA00005290"/>
    </source>
</evidence>
<evidence type="ECO:0000256" key="2">
    <source>
        <dbReference type="ARBA" id="ARBA00022741"/>
    </source>
</evidence>
<dbReference type="EC" id="3.6.5.-" evidence="5"/>
<keyword evidence="3 5" id="KW-0378">Hydrolase</keyword>
<dbReference type="EMBL" id="OV696693">
    <property type="protein sequence ID" value="CAH1272239.1"/>
    <property type="molecule type" value="Genomic_DNA"/>
</dbReference>
<feature type="compositionally biased region" description="Polar residues" evidence="6">
    <location>
        <begin position="19"/>
        <end position="33"/>
    </location>
</feature>
<dbReference type="Gene3D" id="3.40.50.300">
    <property type="entry name" value="P-loop containing nucleotide triphosphate hydrolases"/>
    <property type="match status" value="2"/>
</dbReference>
<evidence type="ECO:0000256" key="4">
    <source>
        <dbReference type="ARBA" id="ARBA00023134"/>
    </source>
</evidence>
<dbReference type="CDD" id="cd17870">
    <property type="entry name" value="GPN1"/>
    <property type="match status" value="1"/>
</dbReference>
<dbReference type="InterPro" id="IPR030230">
    <property type="entry name" value="Gpn1/Npa3/XAB1"/>
</dbReference>
<keyword evidence="2 5" id="KW-0547">Nucleotide-binding</keyword>
<comment type="similarity">
    <text evidence="1 5">Belongs to the GPN-loop GTPase family.</text>
</comment>
<comment type="subcellular location">
    <subcellularLocation>
        <location evidence="5">Cytoplasm</location>
    </subcellularLocation>
    <subcellularLocation>
        <location evidence="5">Nucleus</location>
    </subcellularLocation>
</comment>
<dbReference type="SUPFAM" id="SSF52540">
    <property type="entry name" value="P-loop containing nucleoside triphosphate hydrolases"/>
    <property type="match status" value="1"/>
</dbReference>
<dbReference type="AlphaFoldDB" id="A0A8K0AGH6"/>
<organism evidence="7 8">
    <name type="scientific">Branchiostoma lanceolatum</name>
    <name type="common">Common lancelet</name>
    <name type="synonym">Amphioxus lanceolatum</name>
    <dbReference type="NCBI Taxonomy" id="7740"/>
    <lineage>
        <taxon>Eukaryota</taxon>
        <taxon>Metazoa</taxon>
        <taxon>Chordata</taxon>
        <taxon>Cephalochordata</taxon>
        <taxon>Leptocardii</taxon>
        <taxon>Amphioxiformes</taxon>
        <taxon>Branchiostomatidae</taxon>
        <taxon>Branchiostoma</taxon>
    </lineage>
</organism>
<evidence type="ECO:0000313" key="7">
    <source>
        <dbReference type="EMBL" id="CAH1272239.1"/>
    </source>
</evidence>
<evidence type="ECO:0000313" key="8">
    <source>
        <dbReference type="Proteomes" id="UP000838412"/>
    </source>
</evidence>
<keyword evidence="5" id="KW-0963">Cytoplasm</keyword>
<dbReference type="InterPro" id="IPR027417">
    <property type="entry name" value="P-loop_NTPase"/>
</dbReference>
<keyword evidence="8" id="KW-1185">Reference proteome</keyword>
<dbReference type="GO" id="GO:0005634">
    <property type="term" value="C:nucleus"/>
    <property type="evidence" value="ECO:0007669"/>
    <property type="project" value="UniProtKB-SubCell"/>
</dbReference>
<name>A0A8K0AGH6_BRALA</name>
<sequence>MMAEARVEDGACAAEPKSSARQTSDPSGSTQTTGAKPTCILVLGMAGSGKTTFVQRLNAHMHAQKTPPYVINLDPAVYEVFTWSASGSIITESLASGFPTVVVYVMDIARSVNPVTFMSNMLYACSILYKTKLPFIVVMNKIDIVNHSFAVEWLTDFEAFQDALAQEESYASNLTRSLSLVLDEFYANLRTVGVSAVTGQGMTEFLQAVDSAAEEYETQYKPEYERLKQEKESAEQQEKLKQLDRLKRDMGEGEAVPMETAKPVRPDATPSHSKAPEVMLTKNPDEDDDLDSDDLDEEMTERREEVAFKAFLESQKAHPQKKQDKS</sequence>